<dbReference type="RefSeq" id="WP_165337347.1">
    <property type="nucleotide sequence ID" value="NZ_JAAKZX010000001.1"/>
</dbReference>
<reference evidence="2 3" key="1">
    <citation type="submission" date="2020-02" db="EMBL/GenBank/DDBJ databases">
        <title>Whole-genome analyses of novel actinobacteria.</title>
        <authorList>
            <person name="Sahin N."/>
            <person name="Tokatli A."/>
        </authorList>
    </citation>
    <scope>NUCLEOTIDE SEQUENCE [LARGE SCALE GENOMIC DNA]</scope>
    <source>
        <strain evidence="2 3">YC419</strain>
    </source>
</reference>
<name>A0ABX0DFM0_9ACTN</name>
<keyword evidence="3" id="KW-1185">Reference proteome</keyword>
<comment type="caution">
    <text evidence="2">The sequence shown here is derived from an EMBL/GenBank/DDBJ whole genome shotgun (WGS) entry which is preliminary data.</text>
</comment>
<feature type="region of interest" description="Disordered" evidence="1">
    <location>
        <begin position="1"/>
        <end position="43"/>
    </location>
</feature>
<evidence type="ECO:0000313" key="3">
    <source>
        <dbReference type="Proteomes" id="UP001518140"/>
    </source>
</evidence>
<accession>A0ABX0DFM0</accession>
<evidence type="ECO:0000256" key="1">
    <source>
        <dbReference type="SAM" id="MobiDB-lite"/>
    </source>
</evidence>
<evidence type="ECO:0000313" key="2">
    <source>
        <dbReference type="EMBL" id="NGO40661.1"/>
    </source>
</evidence>
<dbReference type="EMBL" id="JAAKZX010000001">
    <property type="protein sequence ID" value="NGO40661.1"/>
    <property type="molecule type" value="Genomic_DNA"/>
</dbReference>
<proteinExistence type="predicted"/>
<feature type="compositionally biased region" description="Polar residues" evidence="1">
    <location>
        <begin position="1"/>
        <end position="10"/>
    </location>
</feature>
<protein>
    <submittedName>
        <fullName evidence="2">Uncharacterized protein</fullName>
    </submittedName>
</protein>
<dbReference type="Proteomes" id="UP001518140">
    <property type="component" value="Unassembled WGS sequence"/>
</dbReference>
<sequence>MTTVEHTTPASVDPADFVTSLHEEGQLPQNAGGDPSVPDSAFPQHHVYEQPAAV</sequence>
<organism evidence="2 3">
    <name type="scientific">Streptomyces ureilyticus</name>
    <dbReference type="NCBI Taxonomy" id="1775131"/>
    <lineage>
        <taxon>Bacteria</taxon>
        <taxon>Bacillati</taxon>
        <taxon>Actinomycetota</taxon>
        <taxon>Actinomycetes</taxon>
        <taxon>Kitasatosporales</taxon>
        <taxon>Streptomycetaceae</taxon>
        <taxon>Streptomyces</taxon>
    </lineage>
</organism>
<gene>
    <name evidence="2" type="ORF">G6048_00315</name>
</gene>